<dbReference type="RefSeq" id="WP_378392692.1">
    <property type="nucleotide sequence ID" value="NZ_JBHLWM010000012.1"/>
</dbReference>
<proteinExistence type="predicted"/>
<name>A0ABV6EZH6_9BRAD</name>
<evidence type="ECO:0000313" key="2">
    <source>
        <dbReference type="Proteomes" id="UP001589775"/>
    </source>
</evidence>
<organism evidence="1 2">
    <name type="scientific">Rhodopseudomonas telluris</name>
    <dbReference type="NCBI Taxonomy" id="644215"/>
    <lineage>
        <taxon>Bacteria</taxon>
        <taxon>Pseudomonadati</taxon>
        <taxon>Pseudomonadota</taxon>
        <taxon>Alphaproteobacteria</taxon>
        <taxon>Hyphomicrobiales</taxon>
        <taxon>Nitrobacteraceae</taxon>
        <taxon>Rhodopseudomonas</taxon>
    </lineage>
</organism>
<dbReference type="EMBL" id="JBHLWM010000012">
    <property type="protein sequence ID" value="MFC0243573.1"/>
    <property type="molecule type" value="Genomic_DNA"/>
</dbReference>
<accession>A0ABV6EZH6</accession>
<comment type="caution">
    <text evidence="1">The sequence shown here is derived from an EMBL/GenBank/DDBJ whole genome shotgun (WGS) entry which is preliminary data.</text>
</comment>
<evidence type="ECO:0000313" key="1">
    <source>
        <dbReference type="EMBL" id="MFC0243573.1"/>
    </source>
</evidence>
<sequence>MQDVEDTFVSACRRMGYAPTASAMRRAGVVLAGATLTNGMFTLPNLGAISPADLARSLRAEAPEDFADLSQASLPPHGRNLTERMAAEVAASRKPRALPSDWEAVRRTKAGLTAEFMSEIEDNRKK</sequence>
<protein>
    <submittedName>
        <fullName evidence="1">Uncharacterized protein</fullName>
    </submittedName>
</protein>
<dbReference type="Proteomes" id="UP001589775">
    <property type="component" value="Unassembled WGS sequence"/>
</dbReference>
<reference evidence="1 2" key="1">
    <citation type="submission" date="2024-09" db="EMBL/GenBank/DDBJ databases">
        <authorList>
            <person name="Sun Q."/>
            <person name="Mori K."/>
        </authorList>
    </citation>
    <scope>NUCLEOTIDE SEQUENCE [LARGE SCALE GENOMIC DNA]</scope>
    <source>
        <strain evidence="1 2">KCTC 23279</strain>
    </source>
</reference>
<keyword evidence="2" id="KW-1185">Reference proteome</keyword>
<gene>
    <name evidence="1" type="ORF">ACFFJ6_24030</name>
</gene>